<organism evidence="1 2">
    <name type="scientific">Choristoneura fumiferana</name>
    <name type="common">Spruce budworm moth</name>
    <name type="synonym">Archips fumiferana</name>
    <dbReference type="NCBI Taxonomy" id="7141"/>
    <lineage>
        <taxon>Eukaryota</taxon>
        <taxon>Metazoa</taxon>
        <taxon>Ecdysozoa</taxon>
        <taxon>Arthropoda</taxon>
        <taxon>Hexapoda</taxon>
        <taxon>Insecta</taxon>
        <taxon>Pterygota</taxon>
        <taxon>Neoptera</taxon>
        <taxon>Endopterygota</taxon>
        <taxon>Lepidoptera</taxon>
        <taxon>Glossata</taxon>
        <taxon>Ditrysia</taxon>
        <taxon>Tortricoidea</taxon>
        <taxon>Tortricidae</taxon>
        <taxon>Tortricinae</taxon>
        <taxon>Choristoneura</taxon>
    </lineage>
</organism>
<gene>
    <name evidence="1" type="ORF">MSG28_001136</name>
</gene>
<evidence type="ECO:0000313" key="1">
    <source>
        <dbReference type="EMBL" id="KAI8431077.1"/>
    </source>
</evidence>
<reference evidence="1 2" key="1">
    <citation type="journal article" date="2022" name="Genome Biol. Evol.">
        <title>The Spruce Budworm Genome: Reconstructing the Evolutionary History of Antifreeze Proteins.</title>
        <authorList>
            <person name="Beliveau C."/>
            <person name="Gagne P."/>
            <person name="Picq S."/>
            <person name="Vernygora O."/>
            <person name="Keeling C.I."/>
            <person name="Pinkney K."/>
            <person name="Doucet D."/>
            <person name="Wen F."/>
            <person name="Johnston J.S."/>
            <person name="Maaroufi H."/>
            <person name="Boyle B."/>
            <person name="Laroche J."/>
            <person name="Dewar K."/>
            <person name="Juretic N."/>
            <person name="Blackburn G."/>
            <person name="Nisole A."/>
            <person name="Brunet B."/>
            <person name="Brandao M."/>
            <person name="Lumley L."/>
            <person name="Duan J."/>
            <person name="Quan G."/>
            <person name="Lucarotti C.J."/>
            <person name="Roe A.D."/>
            <person name="Sperling F.A.H."/>
            <person name="Levesque R.C."/>
            <person name="Cusson M."/>
        </authorList>
    </citation>
    <scope>NUCLEOTIDE SEQUENCE [LARGE SCALE GENOMIC DNA]</scope>
    <source>
        <strain evidence="1">Glfc:IPQL:Cfum</strain>
    </source>
</reference>
<protein>
    <submittedName>
        <fullName evidence="1">Uncharacterized protein</fullName>
    </submittedName>
</protein>
<name>A0ACC0K3P4_CHOFU</name>
<keyword evidence="2" id="KW-1185">Reference proteome</keyword>
<sequence length="387" mass="45081">MLGVNENVPHSKMWRLSYIVCFCVLQAAFGVKVRVLVHSDEGDSKMDETETRTEAWDHKRPVTMLPFLKKTVKHEDRENEEETRRDDTRREETRREETRREETRREETHREEKSTTEKPVTPLHPNEVLFPLIYKQSHINSMFMFGQNWYTWSTEKRTDGSKAINYYICYEEPKHCDDVGWERTDALPKCAFQIDSLMSDDRACLNAFGIEPHNVGGCDGGEQMKVSEIVRSCGPRIRSLWRFVRVGHRPANAAKPADVNSLICEDEEECVINVEYRIHHDRITFSLHEPTRGQTFKSALKRDLTTEDDNKVSAVTESHVHVAHKKKKEDEHQANSSRYKKFHVKARTKTVEGKGVTKERNDSGYNNRRSGKNKIKVREDISDDTSE</sequence>
<evidence type="ECO:0000313" key="2">
    <source>
        <dbReference type="Proteomes" id="UP001064048"/>
    </source>
</evidence>
<comment type="caution">
    <text evidence="1">The sequence shown here is derived from an EMBL/GenBank/DDBJ whole genome shotgun (WGS) entry which is preliminary data.</text>
</comment>
<dbReference type="EMBL" id="CM046131">
    <property type="protein sequence ID" value="KAI8431077.1"/>
    <property type="molecule type" value="Genomic_DNA"/>
</dbReference>
<proteinExistence type="predicted"/>
<dbReference type="Proteomes" id="UP001064048">
    <property type="component" value="Chromosome Z"/>
</dbReference>
<accession>A0ACC0K3P4</accession>